<gene>
    <name evidence="1" type="ORF">GGR21_002131</name>
</gene>
<name>A0A840CJU9_9BACT</name>
<evidence type="ECO:0000313" key="2">
    <source>
        <dbReference type="Proteomes" id="UP000555103"/>
    </source>
</evidence>
<sequence>MKTTFKTAIALAMVCILTSCGGKQTSGNNREVENDRALAESKRISDSLALVYAEKEKERLAAEEKKKLGHNIGDTIPFGSLQIVVHEVEKRKVDAGSNARYNSVVGKGKPFGVMMKVSITNTGNAAKELPFTYFQEEKRRNNNSYYQEQQMPIWAASRFCYTENKKSLVKDFFIKPGKTMTIWCQATGYGASTTLCFVEKDTAEVDKQLEKMASRHGGEFMAIITEDYNGLLAKVNLKEALQKKTEE</sequence>
<dbReference type="Proteomes" id="UP000555103">
    <property type="component" value="Unassembled WGS sequence"/>
</dbReference>
<keyword evidence="2" id="KW-1185">Reference proteome</keyword>
<evidence type="ECO:0000313" key="1">
    <source>
        <dbReference type="EMBL" id="MBB4036230.1"/>
    </source>
</evidence>
<reference evidence="1 2" key="1">
    <citation type="submission" date="2020-08" db="EMBL/GenBank/DDBJ databases">
        <title>Genomic Encyclopedia of Type Strains, Phase IV (KMG-IV): sequencing the most valuable type-strain genomes for metagenomic binning, comparative biology and taxonomic classification.</title>
        <authorList>
            <person name="Goeker M."/>
        </authorList>
    </citation>
    <scope>NUCLEOTIDE SEQUENCE [LARGE SCALE GENOMIC DNA]</scope>
    <source>
        <strain evidence="1 2">DSM 104969</strain>
    </source>
</reference>
<dbReference type="EMBL" id="JACIEP010000006">
    <property type="protein sequence ID" value="MBB4036230.1"/>
    <property type="molecule type" value="Genomic_DNA"/>
</dbReference>
<dbReference type="AlphaFoldDB" id="A0A840CJU9"/>
<dbReference type="RefSeq" id="WP_183307130.1">
    <property type="nucleotide sequence ID" value="NZ_JACIEP010000006.1"/>
</dbReference>
<protein>
    <submittedName>
        <fullName evidence="1">Uncharacterized protein</fullName>
    </submittedName>
</protein>
<accession>A0A840CJU9</accession>
<proteinExistence type="predicted"/>
<comment type="caution">
    <text evidence="1">The sequence shown here is derived from an EMBL/GenBank/DDBJ whole genome shotgun (WGS) entry which is preliminary data.</text>
</comment>
<dbReference type="PROSITE" id="PS51257">
    <property type="entry name" value="PROKAR_LIPOPROTEIN"/>
    <property type="match status" value="1"/>
</dbReference>
<organism evidence="1 2">
    <name type="scientific">Dysgonomonas hofstadii</name>
    <dbReference type="NCBI Taxonomy" id="637886"/>
    <lineage>
        <taxon>Bacteria</taxon>
        <taxon>Pseudomonadati</taxon>
        <taxon>Bacteroidota</taxon>
        <taxon>Bacteroidia</taxon>
        <taxon>Bacteroidales</taxon>
        <taxon>Dysgonomonadaceae</taxon>
        <taxon>Dysgonomonas</taxon>
    </lineage>
</organism>